<dbReference type="InterPro" id="IPR029787">
    <property type="entry name" value="Nucleotide_cyclase"/>
</dbReference>
<keyword evidence="1" id="KW-0812">Transmembrane</keyword>
<dbReference type="PANTHER" id="PTHR45138">
    <property type="entry name" value="REGULATORY COMPONENTS OF SENSORY TRANSDUCTION SYSTEM"/>
    <property type="match status" value="1"/>
</dbReference>
<evidence type="ECO:0000256" key="1">
    <source>
        <dbReference type="SAM" id="Phobius"/>
    </source>
</evidence>
<dbReference type="PANTHER" id="PTHR45138:SF24">
    <property type="entry name" value="DIGUANYLATE CYCLASE DGCC-RELATED"/>
    <property type="match status" value="1"/>
</dbReference>
<dbReference type="Proteomes" id="UP000242699">
    <property type="component" value="Unassembled WGS sequence"/>
</dbReference>
<dbReference type="SMART" id="SM00267">
    <property type="entry name" value="GGDEF"/>
    <property type="match status" value="1"/>
</dbReference>
<dbReference type="GO" id="GO:0052621">
    <property type="term" value="F:diguanylate cyclase activity"/>
    <property type="evidence" value="ECO:0007669"/>
    <property type="project" value="TreeGrafter"/>
</dbReference>
<evidence type="ECO:0000313" key="4">
    <source>
        <dbReference type="Proteomes" id="UP000242699"/>
    </source>
</evidence>
<dbReference type="Gene3D" id="3.30.70.270">
    <property type="match status" value="1"/>
</dbReference>
<proteinExistence type="predicted"/>
<dbReference type="EMBL" id="PXYT01000003">
    <property type="protein sequence ID" value="PSR31249.1"/>
    <property type="molecule type" value="Genomic_DNA"/>
</dbReference>
<dbReference type="PROSITE" id="PS50887">
    <property type="entry name" value="GGDEF"/>
    <property type="match status" value="1"/>
</dbReference>
<gene>
    <name evidence="3" type="ORF">C7B43_02445</name>
</gene>
<dbReference type="InterPro" id="IPR050469">
    <property type="entry name" value="Diguanylate_Cyclase"/>
</dbReference>
<dbReference type="GO" id="GO:0005886">
    <property type="term" value="C:plasma membrane"/>
    <property type="evidence" value="ECO:0007669"/>
    <property type="project" value="TreeGrafter"/>
</dbReference>
<organism evidence="3 4">
    <name type="scientific">Sulfobacillus benefaciens</name>
    <dbReference type="NCBI Taxonomy" id="453960"/>
    <lineage>
        <taxon>Bacteria</taxon>
        <taxon>Bacillati</taxon>
        <taxon>Bacillota</taxon>
        <taxon>Clostridia</taxon>
        <taxon>Eubacteriales</taxon>
        <taxon>Clostridiales Family XVII. Incertae Sedis</taxon>
        <taxon>Sulfobacillus</taxon>
    </lineage>
</organism>
<dbReference type="GO" id="GO:1902201">
    <property type="term" value="P:negative regulation of bacterial-type flagellum-dependent cell motility"/>
    <property type="evidence" value="ECO:0007669"/>
    <property type="project" value="TreeGrafter"/>
</dbReference>
<feature type="transmembrane region" description="Helical" evidence="1">
    <location>
        <begin position="76"/>
        <end position="97"/>
    </location>
</feature>
<dbReference type="NCBIfam" id="TIGR00254">
    <property type="entry name" value="GGDEF"/>
    <property type="match status" value="1"/>
</dbReference>
<evidence type="ECO:0000313" key="3">
    <source>
        <dbReference type="EMBL" id="PSR31249.1"/>
    </source>
</evidence>
<dbReference type="GO" id="GO:0043709">
    <property type="term" value="P:cell adhesion involved in single-species biofilm formation"/>
    <property type="evidence" value="ECO:0007669"/>
    <property type="project" value="TreeGrafter"/>
</dbReference>
<name>A0A2T2X9U0_9FIRM</name>
<feature type="domain" description="GGDEF" evidence="2">
    <location>
        <begin position="137"/>
        <end position="266"/>
    </location>
</feature>
<accession>A0A2T2X9U0</accession>
<dbReference type="InterPro" id="IPR000160">
    <property type="entry name" value="GGDEF_dom"/>
</dbReference>
<dbReference type="Pfam" id="PF00990">
    <property type="entry name" value="GGDEF"/>
    <property type="match status" value="1"/>
</dbReference>
<dbReference type="CDD" id="cd01949">
    <property type="entry name" value="GGDEF"/>
    <property type="match status" value="1"/>
</dbReference>
<reference evidence="3 4" key="1">
    <citation type="journal article" date="2014" name="BMC Genomics">
        <title>Comparison of environmental and isolate Sulfobacillus genomes reveals diverse carbon, sulfur, nitrogen, and hydrogen metabolisms.</title>
        <authorList>
            <person name="Justice N.B."/>
            <person name="Norman A."/>
            <person name="Brown C.T."/>
            <person name="Singh A."/>
            <person name="Thomas B.C."/>
            <person name="Banfield J.F."/>
        </authorList>
    </citation>
    <scope>NUCLEOTIDE SEQUENCE [LARGE SCALE GENOMIC DNA]</scope>
    <source>
        <strain evidence="3">AMDSBA1</strain>
    </source>
</reference>
<dbReference type="SUPFAM" id="SSF55073">
    <property type="entry name" value="Nucleotide cyclase"/>
    <property type="match status" value="1"/>
</dbReference>
<feature type="transmembrane region" description="Helical" evidence="1">
    <location>
        <begin position="45"/>
        <end position="64"/>
    </location>
</feature>
<dbReference type="InterPro" id="IPR043128">
    <property type="entry name" value="Rev_trsase/Diguanyl_cyclase"/>
</dbReference>
<keyword evidence="1" id="KW-0472">Membrane</keyword>
<sequence>MQEFVLFLSNSLNHYHFTVRREIPSINTQVRQWRLRQTRSVRRRIAVGVIAINVIAVIVALWGIGRIPLRFRGPLWIAFGIDFFLMAVLFIALRWLVWYQLVPLWQQRATLDGLTGLVRPAAFWEMTEEGAATRGSWPWVVAYCDLDNFKQYNDRWGHATGDAVLKTWGRILREQARYDDIVGRLGGEEIGWWFPHTTAEEAQIAVSRVLRMCRSANVNSVVGFSFSAGVAQGQPGESVWDAARRADRALYEAKSAGKGRVFDASRN</sequence>
<comment type="caution">
    <text evidence="3">The sequence shown here is derived from an EMBL/GenBank/DDBJ whole genome shotgun (WGS) entry which is preliminary data.</text>
</comment>
<protein>
    <recommendedName>
        <fullName evidence="2">GGDEF domain-containing protein</fullName>
    </recommendedName>
</protein>
<dbReference type="AlphaFoldDB" id="A0A2T2X9U0"/>
<keyword evidence="1" id="KW-1133">Transmembrane helix</keyword>
<evidence type="ECO:0000259" key="2">
    <source>
        <dbReference type="PROSITE" id="PS50887"/>
    </source>
</evidence>